<evidence type="ECO:0000313" key="2">
    <source>
        <dbReference type="Proteomes" id="UP001281147"/>
    </source>
</evidence>
<gene>
    <name evidence="1" type="ORF">LTR37_010373</name>
</gene>
<accession>A0ACC3N5T2</accession>
<evidence type="ECO:0000313" key="1">
    <source>
        <dbReference type="EMBL" id="KAK3710307.1"/>
    </source>
</evidence>
<reference evidence="1" key="1">
    <citation type="submission" date="2023-07" db="EMBL/GenBank/DDBJ databases">
        <title>Black Yeasts Isolated from many extreme environments.</title>
        <authorList>
            <person name="Coleine C."/>
            <person name="Stajich J.E."/>
            <person name="Selbmann L."/>
        </authorList>
    </citation>
    <scope>NUCLEOTIDE SEQUENCE</scope>
    <source>
        <strain evidence="1">CCFEE 5714</strain>
    </source>
</reference>
<name>A0ACC3N5T2_9PEZI</name>
<sequence length="388" mass="41922">MFARCWKWSTQYCGVNAYASRLHVGASWNSSLAYQRAQFMGAEFKKKGVNVALGPVVGPIGRTATGGPDPYLNGILGAQSVIGLQESVISSIKHFVANEQETNHNPISDNGKTTQSTSSNVDDQTMHELYMWPFQDLVHAGAGCVMCSYNRINNTYACENSKAMNGLLKGELNFQGFVVSDWVGQHSGISSADAGLDMAMPTSSYWDSGQLADAVNSDNLNRTRLVDMAERIIATWYQFGQDATDFPKLGVGMPSDLLEPHIYTDARDPASKASLLQQAIEGYVLVKNVEAALPLRRPAVLSIFGYDAVVQSTYSPGNQYVSGQAELLFPTNWGVINLGLPQLADIASNKLVRDSPRTTKNILIVGGGSGSNTPAYISSPYDALQDKG</sequence>
<dbReference type="Proteomes" id="UP001281147">
    <property type="component" value="Unassembled WGS sequence"/>
</dbReference>
<dbReference type="EMBL" id="JAUTXU010000085">
    <property type="protein sequence ID" value="KAK3710307.1"/>
    <property type="molecule type" value="Genomic_DNA"/>
</dbReference>
<proteinExistence type="predicted"/>
<comment type="caution">
    <text evidence="1">The sequence shown here is derived from an EMBL/GenBank/DDBJ whole genome shotgun (WGS) entry which is preliminary data.</text>
</comment>
<organism evidence="1 2">
    <name type="scientific">Vermiconidia calcicola</name>
    <dbReference type="NCBI Taxonomy" id="1690605"/>
    <lineage>
        <taxon>Eukaryota</taxon>
        <taxon>Fungi</taxon>
        <taxon>Dikarya</taxon>
        <taxon>Ascomycota</taxon>
        <taxon>Pezizomycotina</taxon>
        <taxon>Dothideomycetes</taxon>
        <taxon>Dothideomycetidae</taxon>
        <taxon>Mycosphaerellales</taxon>
        <taxon>Extremaceae</taxon>
        <taxon>Vermiconidia</taxon>
    </lineage>
</organism>
<keyword evidence="2" id="KW-1185">Reference proteome</keyword>
<protein>
    <submittedName>
        <fullName evidence="1">Uncharacterized protein</fullName>
    </submittedName>
</protein>